<evidence type="ECO:0008006" key="3">
    <source>
        <dbReference type="Google" id="ProtNLM"/>
    </source>
</evidence>
<gene>
    <name evidence="1" type="ORF">AV903_09040</name>
</gene>
<protein>
    <recommendedName>
        <fullName evidence="3">Tail fiber assembly protein</fullName>
    </recommendedName>
</protein>
<dbReference type="Proteomes" id="UP000264980">
    <property type="component" value="Chromosome"/>
</dbReference>
<sequence length="58" mass="6509">MSLAEAQVTIGLWQTELQLGIIRDEGKARLVVWLKYIKAVQTVDTSTVPDITWPVRAV</sequence>
<proteinExistence type="predicted"/>
<evidence type="ECO:0000313" key="2">
    <source>
        <dbReference type="Proteomes" id="UP000264980"/>
    </source>
</evidence>
<dbReference type="EMBL" id="CP013970">
    <property type="protein sequence ID" value="AXF76163.1"/>
    <property type="molecule type" value="Genomic_DNA"/>
</dbReference>
<dbReference type="InterPro" id="IPR003458">
    <property type="entry name" value="Phage_T4_Gp38_tail_assem"/>
</dbReference>
<evidence type="ECO:0000313" key="1">
    <source>
        <dbReference type="EMBL" id="AXF76163.1"/>
    </source>
</evidence>
<dbReference type="Pfam" id="PF02413">
    <property type="entry name" value="Caudo_TAP"/>
    <property type="match status" value="1"/>
</dbReference>
<name>A0A345CRU6_9GAMM</name>
<dbReference type="AlphaFoldDB" id="A0A345CRU6"/>
<reference evidence="1 2" key="1">
    <citation type="submission" date="2016-01" db="EMBL/GenBank/DDBJ databases">
        <authorList>
            <person name="Oliw E.H."/>
        </authorList>
    </citation>
    <scope>NUCLEOTIDE SEQUENCE [LARGE SCALE GENOMIC DNA]</scope>
    <source>
        <strain evidence="1 2">MDcuke</strain>
    </source>
</reference>
<accession>A0A345CRU6</accession>
<organism evidence="1 2">
    <name type="scientific">Erwinia tracheiphila</name>
    <dbReference type="NCBI Taxonomy" id="65700"/>
    <lineage>
        <taxon>Bacteria</taxon>
        <taxon>Pseudomonadati</taxon>
        <taxon>Pseudomonadota</taxon>
        <taxon>Gammaproteobacteria</taxon>
        <taxon>Enterobacterales</taxon>
        <taxon>Erwiniaceae</taxon>
        <taxon>Erwinia</taxon>
    </lineage>
</organism>